<dbReference type="InterPro" id="IPR009057">
    <property type="entry name" value="Homeodomain-like_sf"/>
</dbReference>
<evidence type="ECO:0000259" key="5">
    <source>
        <dbReference type="PROSITE" id="PS50977"/>
    </source>
</evidence>
<dbReference type="Proteomes" id="UP001628281">
    <property type="component" value="Unassembled WGS sequence"/>
</dbReference>
<dbReference type="RefSeq" id="WP_407825691.1">
    <property type="nucleotide sequence ID" value="NZ_JBJLSN010000072.1"/>
</dbReference>
<keyword evidence="3" id="KW-0804">Transcription</keyword>
<keyword evidence="1" id="KW-0805">Transcription regulation</keyword>
<dbReference type="PROSITE" id="PS50977">
    <property type="entry name" value="HTH_TETR_2"/>
    <property type="match status" value="1"/>
</dbReference>
<reference evidence="6 7" key="1">
    <citation type="submission" date="2024-11" db="EMBL/GenBank/DDBJ databases">
        <title>Draft genome sequences of two bacteria associated to sugarcane roots in Colombia.</title>
        <authorList>
            <person name="Pardo-Diaz S."/>
            <person name="Masmela-Mendoza J."/>
            <person name="Delgadillo-Duran P."/>
            <person name="Bautista E.J."/>
            <person name="Rojas-Tapias D.F."/>
        </authorList>
    </citation>
    <scope>NUCLEOTIDE SEQUENCE [LARGE SCALE GENOMIC DNA]</scope>
    <source>
        <strain evidence="6 7">Ap18</strain>
    </source>
</reference>
<dbReference type="InterPro" id="IPR036271">
    <property type="entry name" value="Tet_transcr_reg_TetR-rel_C_sf"/>
</dbReference>
<evidence type="ECO:0000313" key="7">
    <source>
        <dbReference type="Proteomes" id="UP001628281"/>
    </source>
</evidence>
<evidence type="ECO:0000256" key="3">
    <source>
        <dbReference type="ARBA" id="ARBA00023163"/>
    </source>
</evidence>
<evidence type="ECO:0000256" key="1">
    <source>
        <dbReference type="ARBA" id="ARBA00023015"/>
    </source>
</evidence>
<organism evidence="6 7">
    <name type="scientific">Azospirillum argentinense</name>
    <dbReference type="NCBI Taxonomy" id="2970906"/>
    <lineage>
        <taxon>Bacteria</taxon>
        <taxon>Pseudomonadati</taxon>
        <taxon>Pseudomonadota</taxon>
        <taxon>Alphaproteobacteria</taxon>
        <taxon>Rhodospirillales</taxon>
        <taxon>Azospirillaceae</taxon>
        <taxon>Azospirillum</taxon>
    </lineage>
</organism>
<keyword evidence="2 4" id="KW-0238">DNA-binding</keyword>
<name>A0ABW8VFQ5_9PROT</name>
<dbReference type="PRINTS" id="PR00455">
    <property type="entry name" value="HTHTETR"/>
</dbReference>
<gene>
    <name evidence="6" type="ORF">ACJ41P_29315</name>
</gene>
<dbReference type="SUPFAM" id="SSF46689">
    <property type="entry name" value="Homeodomain-like"/>
    <property type="match status" value="1"/>
</dbReference>
<keyword evidence="7" id="KW-1185">Reference proteome</keyword>
<feature type="DNA-binding region" description="H-T-H motif" evidence="4">
    <location>
        <begin position="41"/>
        <end position="60"/>
    </location>
</feature>
<feature type="domain" description="HTH tetR-type" evidence="5">
    <location>
        <begin position="18"/>
        <end position="78"/>
    </location>
</feature>
<evidence type="ECO:0000313" key="6">
    <source>
        <dbReference type="EMBL" id="MFL7905262.1"/>
    </source>
</evidence>
<accession>A0ABW8VFQ5</accession>
<dbReference type="Gene3D" id="1.10.357.10">
    <property type="entry name" value="Tetracycline Repressor, domain 2"/>
    <property type="match status" value="1"/>
</dbReference>
<evidence type="ECO:0000256" key="4">
    <source>
        <dbReference type="PROSITE-ProRule" id="PRU00335"/>
    </source>
</evidence>
<comment type="caution">
    <text evidence="6">The sequence shown here is derived from an EMBL/GenBank/DDBJ whole genome shotgun (WGS) entry which is preliminary data.</text>
</comment>
<dbReference type="SUPFAM" id="SSF48498">
    <property type="entry name" value="Tetracyclin repressor-like, C-terminal domain"/>
    <property type="match status" value="1"/>
</dbReference>
<evidence type="ECO:0000256" key="2">
    <source>
        <dbReference type="ARBA" id="ARBA00023125"/>
    </source>
</evidence>
<protein>
    <submittedName>
        <fullName evidence="6">TetR/AcrR family transcriptional regulator</fullName>
    </submittedName>
</protein>
<dbReference type="PANTHER" id="PTHR47506:SF1">
    <property type="entry name" value="HTH-TYPE TRANSCRIPTIONAL REGULATOR YJDC"/>
    <property type="match status" value="1"/>
</dbReference>
<proteinExistence type="predicted"/>
<sequence length="216" mass="22985">MAERKSAGYGEGDAGGAIKPAERIVETARRLFCRDGIHATGIDRILAEAGTAKMTLYNQFGSKEGLIETVLRRESDDWCAWFAAALRAAGPTPRERLDGVFPALRDWFAQGDYRGCAIMNAVAEYPKGDPVIHAIAMEHKAKVGAILMALIVQAGCRRPDELLGEMAILIDGAIIAALIAGEPTAAPAAAEAAGRIARLVIADHCADAHHHGPHRS</sequence>
<dbReference type="PANTHER" id="PTHR47506">
    <property type="entry name" value="TRANSCRIPTIONAL REGULATORY PROTEIN"/>
    <property type="match status" value="1"/>
</dbReference>
<dbReference type="Pfam" id="PF00440">
    <property type="entry name" value="TetR_N"/>
    <property type="match status" value="1"/>
</dbReference>
<dbReference type="InterPro" id="IPR001647">
    <property type="entry name" value="HTH_TetR"/>
</dbReference>
<dbReference type="EMBL" id="JBJLSN010000072">
    <property type="protein sequence ID" value="MFL7905262.1"/>
    <property type="molecule type" value="Genomic_DNA"/>
</dbReference>